<evidence type="ECO:0000256" key="1">
    <source>
        <dbReference type="SAM" id="Phobius"/>
    </source>
</evidence>
<keyword evidence="1" id="KW-0472">Membrane</keyword>
<dbReference type="AlphaFoldDB" id="A0A7D8UXF9"/>
<dbReference type="PANTHER" id="PTHR37540">
    <property type="entry name" value="TRANSCRIPTION FACTOR (ACR-2), PUTATIVE-RELATED-RELATED"/>
    <property type="match status" value="1"/>
</dbReference>
<feature type="non-terminal residue" evidence="2">
    <location>
        <position position="1"/>
    </location>
</feature>
<keyword evidence="1" id="KW-1133">Transmembrane helix</keyword>
<dbReference type="EMBL" id="QGMG01000797">
    <property type="protein sequence ID" value="TVY51503.1"/>
    <property type="molecule type" value="Genomic_DNA"/>
</dbReference>
<evidence type="ECO:0008006" key="4">
    <source>
        <dbReference type="Google" id="ProtNLM"/>
    </source>
</evidence>
<proteinExistence type="predicted"/>
<sequence>FAEGKNGPIAVGHFQFISIQAPDEARDKTAKRLARSHAVKQALENKRKLQQESGNNFRVTTSRDKPRRLVGKRCRGTLAASLFSLSAGTLDPFQTLAVDSSRLQTLIGDYKARQAPEPVFSVAEELAFQNFRSVFRTGLVDPALLNAVMLSLAFAVTGGSIIKLDRECLGYQGQAISCIRERMSSLDEATLTSTIGAILLLAGVEARLGMTSQVQLHMGAVQMLLEICRAKSIYLTGGIKRAIFWQDLNSSILAGSSRIADHTTFAELQWKRDSFSPFFFRLPPGFQTRSHLFTEEFIEVLEDVHALQCIRDIPGPAKCDAMLMENINNHTASMQSRLVGLPNLSPVLECCRLAAYLCSVMLCCTTWCALVIPSHISSQLLHELQKANSDPSWDEHSDLLLWLLYIGGAFAPTGIIRSGYIVLLRSNNATRFGDLYRSWPELLEILKQFMWSEKAFMAQVKTLWEETIMI</sequence>
<comment type="caution">
    <text evidence="2">The sequence shown here is derived from an EMBL/GenBank/DDBJ whole genome shotgun (WGS) entry which is preliminary data.</text>
</comment>
<dbReference type="OrthoDB" id="2130169at2759"/>
<accession>A0A7D8UXF9</accession>
<reference evidence="2 3" key="1">
    <citation type="submission" date="2018-05" db="EMBL/GenBank/DDBJ databases">
        <title>Whole genome sequencing for identification of molecular markers to develop diagnostic detection tools for the regulated plant pathogen Lachnellula willkommii.</title>
        <authorList>
            <person name="Giroux E."/>
            <person name="Bilodeau G."/>
        </authorList>
    </citation>
    <scope>NUCLEOTIDE SEQUENCE [LARGE SCALE GENOMIC DNA]</scope>
    <source>
        <strain evidence="2 3">CBS 625.97</strain>
    </source>
</reference>
<gene>
    <name evidence="2" type="ORF">LCER1_G006129</name>
</gene>
<protein>
    <recommendedName>
        <fullName evidence="4">Transcription factor domain-containing protein</fullName>
    </recommendedName>
</protein>
<keyword evidence="1" id="KW-0812">Transmembrane</keyword>
<dbReference type="PANTHER" id="PTHR37540:SF5">
    <property type="entry name" value="TRANSCRIPTION FACTOR DOMAIN-CONTAINING PROTEIN"/>
    <property type="match status" value="1"/>
</dbReference>
<organism evidence="2 3">
    <name type="scientific">Lachnellula cervina</name>
    <dbReference type="NCBI Taxonomy" id="1316786"/>
    <lineage>
        <taxon>Eukaryota</taxon>
        <taxon>Fungi</taxon>
        <taxon>Dikarya</taxon>
        <taxon>Ascomycota</taxon>
        <taxon>Pezizomycotina</taxon>
        <taxon>Leotiomycetes</taxon>
        <taxon>Helotiales</taxon>
        <taxon>Lachnaceae</taxon>
        <taxon>Lachnellula</taxon>
    </lineage>
</organism>
<evidence type="ECO:0000313" key="2">
    <source>
        <dbReference type="EMBL" id="TVY51503.1"/>
    </source>
</evidence>
<name>A0A7D8UXF9_9HELO</name>
<evidence type="ECO:0000313" key="3">
    <source>
        <dbReference type="Proteomes" id="UP000481288"/>
    </source>
</evidence>
<feature type="transmembrane region" description="Helical" evidence="1">
    <location>
        <begin position="353"/>
        <end position="372"/>
    </location>
</feature>
<dbReference type="Proteomes" id="UP000481288">
    <property type="component" value="Unassembled WGS sequence"/>
</dbReference>
<keyword evidence="3" id="KW-1185">Reference proteome</keyword>
<feature type="transmembrane region" description="Helical" evidence="1">
    <location>
        <begin position="399"/>
        <end position="423"/>
    </location>
</feature>
<feature type="transmembrane region" description="Helical" evidence="1">
    <location>
        <begin position="143"/>
        <end position="162"/>
    </location>
</feature>